<dbReference type="PROSITE" id="PS01315">
    <property type="entry name" value="CDS"/>
    <property type="match status" value="1"/>
</dbReference>
<evidence type="ECO:0000256" key="12">
    <source>
        <dbReference type="ARBA" id="ARBA00023264"/>
    </source>
</evidence>
<dbReference type="UniPathway" id="UPA00557">
    <property type="reaction ID" value="UER00614"/>
</dbReference>
<evidence type="ECO:0000256" key="9">
    <source>
        <dbReference type="ARBA" id="ARBA00023098"/>
    </source>
</evidence>
<evidence type="ECO:0000256" key="8">
    <source>
        <dbReference type="ARBA" id="ARBA00022989"/>
    </source>
</evidence>
<organism evidence="15 16">
    <name type="scientific">Fistulifera solaris</name>
    <name type="common">Oleaginous diatom</name>
    <dbReference type="NCBI Taxonomy" id="1519565"/>
    <lineage>
        <taxon>Eukaryota</taxon>
        <taxon>Sar</taxon>
        <taxon>Stramenopiles</taxon>
        <taxon>Ochrophyta</taxon>
        <taxon>Bacillariophyta</taxon>
        <taxon>Bacillariophyceae</taxon>
        <taxon>Bacillariophycidae</taxon>
        <taxon>Naviculales</taxon>
        <taxon>Naviculaceae</taxon>
        <taxon>Fistulifera</taxon>
    </lineage>
</organism>
<evidence type="ECO:0000256" key="11">
    <source>
        <dbReference type="ARBA" id="ARBA00023209"/>
    </source>
</evidence>
<dbReference type="InterPro" id="IPR000374">
    <property type="entry name" value="PC_trans"/>
</dbReference>
<sequence>MSVKASQWSDLPRRLATISIGVPILWIIWSSDEWRVLFFYGTHLAMCWEWLNLSGCHWSFLLLSLGLSLVADEFFVAAFTSTIALLSIMTAAMPLSQTKAEAFTTGLIFICLPFRSWNNLAESSFRDTVSLLLTVWNCDTGALVVGRLTKSAGWQVSPLWLQRISPSKSVGGLVGGLLFGAMTFWSLPWFWQLMENLQWTTIAVSLPVESQSSLMRLQTGALLSLAAILGDSWESTIKRRYGVKDSGKLLPGHGGVLDRFDSSLIAVMIFPLLLGR</sequence>
<dbReference type="Proteomes" id="UP000198406">
    <property type="component" value="Unassembled WGS sequence"/>
</dbReference>
<evidence type="ECO:0000256" key="14">
    <source>
        <dbReference type="SAM" id="Phobius"/>
    </source>
</evidence>
<dbReference type="PANTHER" id="PTHR46382">
    <property type="entry name" value="PHOSPHATIDATE CYTIDYLYLTRANSFERASE"/>
    <property type="match status" value="1"/>
</dbReference>
<proteinExistence type="inferred from homology"/>
<evidence type="ECO:0000313" key="16">
    <source>
        <dbReference type="Proteomes" id="UP000198406"/>
    </source>
</evidence>
<evidence type="ECO:0000256" key="7">
    <source>
        <dbReference type="ARBA" id="ARBA00022695"/>
    </source>
</evidence>
<keyword evidence="8 14" id="KW-1133">Transmembrane helix</keyword>
<keyword evidence="11" id="KW-0594">Phospholipid biosynthesis</keyword>
<reference evidence="15 16" key="1">
    <citation type="journal article" date="2015" name="Plant Cell">
        <title>Oil accumulation by the oleaginous diatom Fistulifera solaris as revealed by the genome and transcriptome.</title>
        <authorList>
            <person name="Tanaka T."/>
            <person name="Maeda Y."/>
            <person name="Veluchamy A."/>
            <person name="Tanaka M."/>
            <person name="Abida H."/>
            <person name="Marechal E."/>
            <person name="Bowler C."/>
            <person name="Muto M."/>
            <person name="Sunaga Y."/>
            <person name="Tanaka M."/>
            <person name="Yoshino T."/>
            <person name="Taniguchi T."/>
            <person name="Fukuda Y."/>
            <person name="Nemoto M."/>
            <person name="Matsumoto M."/>
            <person name="Wong P.S."/>
            <person name="Aburatani S."/>
            <person name="Fujibuchi W."/>
        </authorList>
    </citation>
    <scope>NUCLEOTIDE SEQUENCE [LARGE SCALE GENOMIC DNA]</scope>
    <source>
        <strain evidence="15 16">JPCC DA0580</strain>
    </source>
</reference>
<dbReference type="GO" id="GO:0005886">
    <property type="term" value="C:plasma membrane"/>
    <property type="evidence" value="ECO:0007669"/>
    <property type="project" value="UniProtKB-SubCell"/>
</dbReference>
<evidence type="ECO:0000256" key="2">
    <source>
        <dbReference type="ARBA" id="ARBA00010185"/>
    </source>
</evidence>
<keyword evidence="7 13" id="KW-0548">Nucleotidyltransferase</keyword>
<evidence type="ECO:0000256" key="10">
    <source>
        <dbReference type="ARBA" id="ARBA00023136"/>
    </source>
</evidence>
<dbReference type="AlphaFoldDB" id="A0A1Z5KED8"/>
<comment type="caution">
    <text evidence="15">The sequence shown here is derived from an EMBL/GenBank/DDBJ whole genome shotgun (WGS) entry which is preliminary data.</text>
</comment>
<evidence type="ECO:0000313" key="15">
    <source>
        <dbReference type="EMBL" id="GAX24587.1"/>
    </source>
</evidence>
<keyword evidence="9" id="KW-0443">Lipid metabolism</keyword>
<dbReference type="EMBL" id="BDSP01000211">
    <property type="protein sequence ID" value="GAX24587.1"/>
    <property type="molecule type" value="Genomic_DNA"/>
</dbReference>
<dbReference type="InParanoid" id="A0A1Z5KED8"/>
<evidence type="ECO:0000256" key="1">
    <source>
        <dbReference type="ARBA" id="ARBA00004651"/>
    </source>
</evidence>
<evidence type="ECO:0000256" key="6">
    <source>
        <dbReference type="ARBA" id="ARBA00022692"/>
    </source>
</evidence>
<keyword evidence="10 14" id="KW-0472">Membrane</keyword>
<evidence type="ECO:0000256" key="13">
    <source>
        <dbReference type="RuleBase" id="RU003938"/>
    </source>
</evidence>
<gene>
    <name evidence="15" type="ORF">FisN_4Hu105</name>
</gene>
<dbReference type="EC" id="2.7.7.41" evidence="13"/>
<keyword evidence="16" id="KW-1185">Reference proteome</keyword>
<dbReference type="Pfam" id="PF01148">
    <property type="entry name" value="CTP_transf_1"/>
    <property type="match status" value="1"/>
</dbReference>
<accession>A0A1Z5KED8</accession>
<dbReference type="GO" id="GO:0016024">
    <property type="term" value="P:CDP-diacylglycerol biosynthetic process"/>
    <property type="evidence" value="ECO:0007669"/>
    <property type="project" value="UniProtKB-UniPathway"/>
</dbReference>
<comment type="pathway">
    <text evidence="13">Phospholipid metabolism; CDP-diacylglycerol biosynthesis; CDP-diacylglycerol from sn-glycerol 3-phosphate: step 3/3.</text>
</comment>
<keyword evidence="12" id="KW-1208">Phospholipid metabolism</keyword>
<keyword evidence="4" id="KW-0444">Lipid biosynthesis</keyword>
<evidence type="ECO:0000256" key="4">
    <source>
        <dbReference type="ARBA" id="ARBA00022516"/>
    </source>
</evidence>
<comment type="similarity">
    <text evidence="2 13">Belongs to the CDS family.</text>
</comment>
<dbReference type="OrthoDB" id="10260889at2759"/>
<dbReference type="GO" id="GO:0004605">
    <property type="term" value="F:phosphatidate cytidylyltransferase activity"/>
    <property type="evidence" value="ECO:0007669"/>
    <property type="project" value="UniProtKB-EC"/>
</dbReference>
<feature type="transmembrane region" description="Helical" evidence="14">
    <location>
        <begin position="12"/>
        <end position="29"/>
    </location>
</feature>
<feature type="transmembrane region" description="Helical" evidence="14">
    <location>
        <begin position="58"/>
        <end position="88"/>
    </location>
</feature>
<evidence type="ECO:0000256" key="3">
    <source>
        <dbReference type="ARBA" id="ARBA00022475"/>
    </source>
</evidence>
<protein>
    <recommendedName>
        <fullName evidence="13">Phosphatidate cytidylyltransferase</fullName>
        <ecNumber evidence="13">2.7.7.41</ecNumber>
    </recommendedName>
</protein>
<comment type="subcellular location">
    <subcellularLocation>
        <location evidence="1">Cell membrane</location>
        <topology evidence="1">Multi-pass membrane protein</topology>
    </subcellularLocation>
</comment>
<keyword evidence="6 13" id="KW-0812">Transmembrane</keyword>
<comment type="catalytic activity">
    <reaction evidence="13">
        <text>a 1,2-diacyl-sn-glycero-3-phosphate + CTP + H(+) = a CDP-1,2-diacyl-sn-glycerol + diphosphate</text>
        <dbReference type="Rhea" id="RHEA:16229"/>
        <dbReference type="ChEBI" id="CHEBI:15378"/>
        <dbReference type="ChEBI" id="CHEBI:33019"/>
        <dbReference type="ChEBI" id="CHEBI:37563"/>
        <dbReference type="ChEBI" id="CHEBI:58332"/>
        <dbReference type="ChEBI" id="CHEBI:58608"/>
        <dbReference type="EC" id="2.7.7.41"/>
    </reaction>
</comment>
<feature type="transmembrane region" description="Helical" evidence="14">
    <location>
        <begin position="170"/>
        <end position="191"/>
    </location>
</feature>
<keyword evidence="3" id="KW-1003">Cell membrane</keyword>
<name>A0A1Z5KED8_FISSO</name>
<dbReference type="PANTHER" id="PTHR46382:SF1">
    <property type="entry name" value="PHOSPHATIDATE CYTIDYLYLTRANSFERASE"/>
    <property type="match status" value="1"/>
</dbReference>
<keyword evidence="5 13" id="KW-0808">Transferase</keyword>
<evidence type="ECO:0000256" key="5">
    <source>
        <dbReference type="ARBA" id="ARBA00022679"/>
    </source>
</evidence>